<dbReference type="Proteomes" id="UP001642540">
    <property type="component" value="Unassembled WGS sequence"/>
</dbReference>
<keyword evidence="2" id="KW-0812">Transmembrane</keyword>
<accession>A0ABP1S383</accession>
<dbReference type="EMBL" id="CAXLJM020000151">
    <property type="protein sequence ID" value="CAL8143132.1"/>
    <property type="molecule type" value="Genomic_DNA"/>
</dbReference>
<feature type="compositionally biased region" description="Acidic residues" evidence="1">
    <location>
        <begin position="80"/>
        <end position="89"/>
    </location>
</feature>
<reference evidence="3 4" key="1">
    <citation type="submission" date="2024-08" db="EMBL/GenBank/DDBJ databases">
        <authorList>
            <person name="Cucini C."/>
            <person name="Frati F."/>
        </authorList>
    </citation>
    <scope>NUCLEOTIDE SEQUENCE [LARGE SCALE GENOMIC DNA]</scope>
</reference>
<proteinExistence type="predicted"/>
<evidence type="ECO:0000313" key="4">
    <source>
        <dbReference type="Proteomes" id="UP001642540"/>
    </source>
</evidence>
<feature type="region of interest" description="Disordered" evidence="1">
    <location>
        <begin position="78"/>
        <end position="97"/>
    </location>
</feature>
<evidence type="ECO:0000313" key="3">
    <source>
        <dbReference type="EMBL" id="CAL8143132.1"/>
    </source>
</evidence>
<comment type="caution">
    <text evidence="3">The sequence shown here is derived from an EMBL/GenBank/DDBJ whole genome shotgun (WGS) entry which is preliminary data.</text>
</comment>
<keyword evidence="2" id="KW-1133">Transmembrane helix</keyword>
<keyword evidence="4" id="KW-1185">Reference proteome</keyword>
<evidence type="ECO:0000256" key="1">
    <source>
        <dbReference type="SAM" id="MobiDB-lite"/>
    </source>
</evidence>
<protein>
    <submittedName>
        <fullName evidence="3">Uncharacterized protein</fullName>
    </submittedName>
</protein>
<feature type="transmembrane region" description="Helical" evidence="2">
    <location>
        <begin position="44"/>
        <end position="64"/>
    </location>
</feature>
<organism evidence="3 4">
    <name type="scientific">Orchesella dallaii</name>
    <dbReference type="NCBI Taxonomy" id="48710"/>
    <lineage>
        <taxon>Eukaryota</taxon>
        <taxon>Metazoa</taxon>
        <taxon>Ecdysozoa</taxon>
        <taxon>Arthropoda</taxon>
        <taxon>Hexapoda</taxon>
        <taxon>Collembola</taxon>
        <taxon>Entomobryomorpha</taxon>
        <taxon>Entomobryoidea</taxon>
        <taxon>Orchesellidae</taxon>
        <taxon>Orchesellinae</taxon>
        <taxon>Orchesella</taxon>
    </lineage>
</organism>
<gene>
    <name evidence="3" type="ORF">ODALV1_LOCUS29282</name>
</gene>
<sequence>MSISGGSNTNILDSNGIAWESDKSLRFKKPQIPNWSDITNYFELPKGVICLLIGPLLYLVEFIAKLIHRRNLARGIAVENENDQNDEPDLPVTGSNTTLKSASSAFAASL</sequence>
<evidence type="ECO:0000256" key="2">
    <source>
        <dbReference type="SAM" id="Phobius"/>
    </source>
</evidence>
<keyword evidence="2" id="KW-0472">Membrane</keyword>
<name>A0ABP1S383_9HEXA</name>